<keyword evidence="2" id="KW-0812">Transmembrane</keyword>
<dbReference type="OrthoDB" id="8456817at2"/>
<feature type="region of interest" description="Disordered" evidence="1">
    <location>
        <begin position="87"/>
        <end position="249"/>
    </location>
</feature>
<feature type="transmembrane region" description="Helical" evidence="2">
    <location>
        <begin position="34"/>
        <end position="55"/>
    </location>
</feature>
<sequence>MVALLLAGTVVFCAGVLAIVFGIPIKEFSFGNTMIIVGSVVSSTGLVLIGLGILAREVRQAARRLGAAPRLEATELDEVLVAQVPVPPPAPAPVSPEPRPAPRAPANGDFLFARDDPAAPSEAGEEFDFPPPTREQSARAERAERFERTERPERTATASSERPRRDFLFSSRRRRSEPEAAPDLSHDDEASAQAESGARESQSPPSQSPPWVQASRSAAEEERASEPRHPLRPSRSFTPPPRREPEVSVVKSGVVDSMAYSLYSDGSIEAQLPEGTVRFDSIEELRSHLDQRG</sequence>
<evidence type="ECO:0000256" key="1">
    <source>
        <dbReference type="SAM" id="MobiDB-lite"/>
    </source>
</evidence>
<keyword evidence="4" id="KW-1185">Reference proteome</keyword>
<evidence type="ECO:0000256" key="2">
    <source>
        <dbReference type="SAM" id="Phobius"/>
    </source>
</evidence>
<feature type="compositionally biased region" description="Basic and acidic residues" evidence="1">
    <location>
        <begin position="136"/>
        <end position="154"/>
    </location>
</feature>
<dbReference type="Proteomes" id="UP000007730">
    <property type="component" value="Chromosome"/>
</dbReference>
<dbReference type="KEGG" id="ocg:OCA5_c14280"/>
<dbReference type="STRING" id="504832.OCA5_c14280"/>
<proteinExistence type="predicted"/>
<dbReference type="HOGENOM" id="CLU_952750_0_0_5"/>
<dbReference type="PATRIC" id="fig|504832.7.peg.1519"/>
<keyword evidence="2" id="KW-0472">Membrane</keyword>
<feature type="compositionally biased region" description="Basic and acidic residues" evidence="1">
    <location>
        <begin position="218"/>
        <end position="229"/>
    </location>
</feature>
<gene>
    <name evidence="3" type="ordered locus">OCA5_c14280</name>
</gene>
<evidence type="ECO:0000313" key="4">
    <source>
        <dbReference type="Proteomes" id="UP000007730"/>
    </source>
</evidence>
<feature type="compositionally biased region" description="Pro residues" evidence="1">
    <location>
        <begin position="87"/>
        <end position="103"/>
    </location>
</feature>
<reference evidence="3 4" key="1">
    <citation type="journal article" date="2011" name="J. Bacteriol.">
        <title>Complete genome sequences of the chemolithoautotrophic Oligotropha carboxidovorans strains OM4 and OM5.</title>
        <authorList>
            <person name="Volland S."/>
            <person name="Rachinger M."/>
            <person name="Strittmatter A."/>
            <person name="Daniel R."/>
            <person name="Gottschalk G."/>
            <person name="Meyer O."/>
        </authorList>
    </citation>
    <scope>NUCLEOTIDE SEQUENCE [LARGE SCALE GENOMIC DNA]</scope>
    <source>
        <strain evidence="4">ATCC 49405 / DSM 1227 / KCTC 32145 / OM5</strain>
    </source>
</reference>
<evidence type="ECO:0000313" key="3">
    <source>
        <dbReference type="EMBL" id="AEI06144.1"/>
    </source>
</evidence>
<dbReference type="RefSeq" id="WP_012563774.1">
    <property type="nucleotide sequence ID" value="NC_011386.1"/>
</dbReference>
<accession>B6JG16</accession>
<name>B6JG16_AFIC5</name>
<dbReference type="EMBL" id="CP002826">
    <property type="protein sequence ID" value="AEI06144.1"/>
    <property type="molecule type" value="Genomic_DNA"/>
</dbReference>
<keyword evidence="2" id="KW-1133">Transmembrane helix</keyword>
<dbReference type="eggNOG" id="ENOG503322S">
    <property type="taxonomic scope" value="Bacteria"/>
</dbReference>
<evidence type="ECO:0008006" key="5">
    <source>
        <dbReference type="Google" id="ProtNLM"/>
    </source>
</evidence>
<dbReference type="KEGG" id="oca:OCAR_6637"/>
<organism evidence="3 4">
    <name type="scientific">Afipia carboxidovorans (strain ATCC 49405 / DSM 1227 / KCTC 32145 / OM5)</name>
    <name type="common">Oligotropha carboxidovorans</name>
    <dbReference type="NCBI Taxonomy" id="504832"/>
    <lineage>
        <taxon>Bacteria</taxon>
        <taxon>Pseudomonadati</taxon>
        <taxon>Pseudomonadota</taxon>
        <taxon>Alphaproteobacteria</taxon>
        <taxon>Hyphomicrobiales</taxon>
        <taxon>Nitrobacteraceae</taxon>
        <taxon>Afipia</taxon>
    </lineage>
</organism>
<dbReference type="AlphaFoldDB" id="B6JG16"/>
<protein>
    <recommendedName>
        <fullName evidence="5">DUF308 domain-containing protein</fullName>
    </recommendedName>
</protein>